<dbReference type="RefSeq" id="WP_142003793.1">
    <property type="nucleotide sequence ID" value="NZ_VFML01000002.1"/>
</dbReference>
<evidence type="ECO:0000313" key="1">
    <source>
        <dbReference type="EMBL" id="TQI94578.1"/>
    </source>
</evidence>
<comment type="caution">
    <text evidence="1">The sequence shown here is derived from an EMBL/GenBank/DDBJ whole genome shotgun (WGS) entry which is preliminary data.</text>
</comment>
<evidence type="ECO:0000313" key="2">
    <source>
        <dbReference type="Proteomes" id="UP000320876"/>
    </source>
</evidence>
<protein>
    <submittedName>
        <fullName evidence="1">Uncharacterized protein</fullName>
    </submittedName>
</protein>
<proteinExistence type="predicted"/>
<keyword evidence="2" id="KW-1185">Reference proteome</keyword>
<dbReference type="OrthoDB" id="3637666at2"/>
<organism evidence="1 2">
    <name type="scientific">Amycolatopsis cihanbeyliensis</name>
    <dbReference type="NCBI Taxonomy" id="1128664"/>
    <lineage>
        <taxon>Bacteria</taxon>
        <taxon>Bacillati</taxon>
        <taxon>Actinomycetota</taxon>
        <taxon>Actinomycetes</taxon>
        <taxon>Pseudonocardiales</taxon>
        <taxon>Pseudonocardiaceae</taxon>
        <taxon>Amycolatopsis</taxon>
    </lineage>
</organism>
<name>A0A542CUT3_AMYCI</name>
<dbReference type="EMBL" id="VFML01000002">
    <property type="protein sequence ID" value="TQI94578.1"/>
    <property type="molecule type" value="Genomic_DNA"/>
</dbReference>
<dbReference type="Proteomes" id="UP000320876">
    <property type="component" value="Unassembled WGS sequence"/>
</dbReference>
<accession>A0A542CUT3</accession>
<reference evidence="1 2" key="1">
    <citation type="submission" date="2019-06" db="EMBL/GenBank/DDBJ databases">
        <title>Sequencing the genomes of 1000 actinobacteria strains.</title>
        <authorList>
            <person name="Klenk H.-P."/>
        </authorList>
    </citation>
    <scope>NUCLEOTIDE SEQUENCE [LARGE SCALE GENOMIC DNA]</scope>
    <source>
        <strain evidence="1 2">DSM 45679</strain>
    </source>
</reference>
<sequence length="108" mass="11735">MTIEAGRLFVTWFRSGADGRDHAVTDERMSAARRAGGDPVAVCGAEVPPVPLVTPPGPRCHRCELCVAVRGTPPGVEARLRARPHRHRKPSRLRQLLTRLPIRSAAGT</sequence>
<dbReference type="AlphaFoldDB" id="A0A542CUT3"/>
<gene>
    <name evidence="1" type="ORF">FB471_6744</name>
</gene>